<dbReference type="EMBL" id="PEDL01000003">
    <property type="protein sequence ID" value="PHV71442.1"/>
    <property type="molecule type" value="Genomic_DNA"/>
</dbReference>
<gene>
    <name evidence="1" type="ORF">CS063_05175</name>
</gene>
<organism evidence="1 2">
    <name type="scientific">Sporanaerobium hydrogeniformans</name>
    <dbReference type="NCBI Taxonomy" id="3072179"/>
    <lineage>
        <taxon>Bacteria</taxon>
        <taxon>Bacillati</taxon>
        <taxon>Bacillota</taxon>
        <taxon>Clostridia</taxon>
        <taxon>Lachnospirales</taxon>
        <taxon>Lachnospiraceae</taxon>
        <taxon>Sporanaerobium</taxon>
    </lineage>
</organism>
<keyword evidence="2" id="KW-1185">Reference proteome</keyword>
<evidence type="ECO:0000313" key="2">
    <source>
        <dbReference type="Proteomes" id="UP000224460"/>
    </source>
</evidence>
<sequence length="101" mass="11637">MMKQAKSHKAKRNYNLREQFTEALEVPREVVSDLPVITLVGDKELNIENFSRLIEYTEEIMRLETKCGLLTIQGKALEAKSMTAEMLTIKGRIQVIHFSKL</sequence>
<dbReference type="Proteomes" id="UP000224460">
    <property type="component" value="Unassembled WGS sequence"/>
</dbReference>
<name>A0AC61DEW2_9FIRM</name>
<reference evidence="1" key="1">
    <citation type="submission" date="2017-10" db="EMBL/GenBank/DDBJ databases">
        <title>Genome sequence of cellulolytic Lachnospiraceae bacterium XHS1971 isolated from hotspring sediment.</title>
        <authorList>
            <person name="Vasudevan G."/>
            <person name="Joshi A.J."/>
            <person name="Hivarkar S."/>
            <person name="Lanjekar V.B."/>
            <person name="Dhakephalkar P.K."/>
            <person name="Dagar S."/>
        </authorList>
    </citation>
    <scope>NUCLEOTIDE SEQUENCE</scope>
    <source>
        <strain evidence="1">XHS1971</strain>
    </source>
</reference>
<evidence type="ECO:0000313" key="1">
    <source>
        <dbReference type="EMBL" id="PHV71442.1"/>
    </source>
</evidence>
<comment type="caution">
    <text evidence="1">The sequence shown here is derived from an EMBL/GenBank/DDBJ whole genome shotgun (WGS) entry which is preliminary data.</text>
</comment>
<proteinExistence type="predicted"/>
<protein>
    <submittedName>
        <fullName evidence="1">Sporulation protein YqfC</fullName>
    </submittedName>
</protein>
<accession>A0AC61DEW2</accession>